<organism evidence="1 2">
    <name type="scientific">Diversispora epigaea</name>
    <dbReference type="NCBI Taxonomy" id="1348612"/>
    <lineage>
        <taxon>Eukaryota</taxon>
        <taxon>Fungi</taxon>
        <taxon>Fungi incertae sedis</taxon>
        <taxon>Mucoromycota</taxon>
        <taxon>Glomeromycotina</taxon>
        <taxon>Glomeromycetes</taxon>
        <taxon>Diversisporales</taxon>
        <taxon>Diversisporaceae</taxon>
        <taxon>Diversispora</taxon>
    </lineage>
</organism>
<gene>
    <name evidence="1" type="ORF">Glove_194g58</name>
</gene>
<protein>
    <submittedName>
        <fullName evidence="1">Uncharacterized protein</fullName>
    </submittedName>
</protein>
<evidence type="ECO:0000313" key="2">
    <source>
        <dbReference type="Proteomes" id="UP000266861"/>
    </source>
</evidence>
<dbReference type="OrthoDB" id="10050341at2759"/>
<name>A0A397IUW3_9GLOM</name>
<proteinExistence type="predicted"/>
<evidence type="ECO:0000313" key="1">
    <source>
        <dbReference type="EMBL" id="RHZ76723.1"/>
    </source>
</evidence>
<dbReference type="EMBL" id="PQFF01000182">
    <property type="protein sequence ID" value="RHZ76723.1"/>
    <property type="molecule type" value="Genomic_DNA"/>
</dbReference>
<comment type="caution">
    <text evidence="1">The sequence shown here is derived from an EMBL/GenBank/DDBJ whole genome shotgun (WGS) entry which is preliminary data.</text>
</comment>
<reference evidence="1 2" key="1">
    <citation type="submission" date="2018-08" db="EMBL/GenBank/DDBJ databases">
        <title>Genome and evolution of the arbuscular mycorrhizal fungus Diversispora epigaea (formerly Glomus versiforme) and its bacterial endosymbionts.</title>
        <authorList>
            <person name="Sun X."/>
            <person name="Fei Z."/>
            <person name="Harrison M."/>
        </authorList>
    </citation>
    <scope>NUCLEOTIDE SEQUENCE [LARGE SCALE GENOMIC DNA]</scope>
    <source>
        <strain evidence="1 2">IT104</strain>
    </source>
</reference>
<keyword evidence="2" id="KW-1185">Reference proteome</keyword>
<dbReference type="Proteomes" id="UP000266861">
    <property type="component" value="Unassembled WGS sequence"/>
</dbReference>
<dbReference type="AlphaFoldDB" id="A0A397IUW3"/>
<sequence length="173" mass="19601">MLCFRNIHISCTFALTGVSNCQDVREALEKIYPELGIITLQRHNAYINNHNPYITASCRENNDIRFIATVKLALVYIHYITNYITKSDASIHNSFLVCAMTLNKFITKVSDPNKLSREFVSRSRKLVTICLNKIVGQTEVTGPVSAYLLGTTDSSENELDQENNSEHDPRCLQ</sequence>
<accession>A0A397IUW3</accession>